<comment type="caution">
    <text evidence="1">The sequence shown here is derived from an EMBL/GenBank/DDBJ whole genome shotgun (WGS) entry which is preliminary data.</text>
</comment>
<organism evidence="1 2">
    <name type="scientific">Myroides indicus</name>
    <dbReference type="NCBI Taxonomy" id="1323422"/>
    <lineage>
        <taxon>Bacteria</taxon>
        <taxon>Pseudomonadati</taxon>
        <taxon>Bacteroidota</taxon>
        <taxon>Flavobacteriia</taxon>
        <taxon>Flavobacteriales</taxon>
        <taxon>Flavobacteriaceae</taxon>
        <taxon>Myroides</taxon>
    </lineage>
</organism>
<protein>
    <submittedName>
        <fullName evidence="1">Organic hydroperoxide reductase OsmC/OhrA</fullName>
    </submittedName>
</protein>
<dbReference type="InterPro" id="IPR015946">
    <property type="entry name" value="KH_dom-like_a/b"/>
</dbReference>
<dbReference type="Gene3D" id="3.30.300.20">
    <property type="match status" value="1"/>
</dbReference>
<dbReference type="OrthoDB" id="9795405at2"/>
<gene>
    <name evidence="1" type="ORF">C8P70_10193</name>
</gene>
<evidence type="ECO:0000313" key="2">
    <source>
        <dbReference type="Proteomes" id="UP000295215"/>
    </source>
</evidence>
<dbReference type="AlphaFoldDB" id="A0A4R7F645"/>
<dbReference type="EMBL" id="SOAG01000001">
    <property type="protein sequence ID" value="TDS66197.1"/>
    <property type="molecule type" value="Genomic_DNA"/>
</dbReference>
<dbReference type="RefSeq" id="WP_133711383.1">
    <property type="nucleotide sequence ID" value="NZ_SOAG01000001.1"/>
</dbReference>
<proteinExistence type="predicted"/>
<sequence length="143" mass="16459">MSQEHLYQVNLKWKEGRTGEVSSPVLSQVIECATPPEFPNGIADIWSPEHFYAAAISSCFMTTFLAIAENSKILFEHFECKTNIKLELVDNKYRITQAEIFPKVKLADLEKKDRMLRILEKTKEHCLVTNSMRTEIILTPEVI</sequence>
<dbReference type="InterPro" id="IPR052707">
    <property type="entry name" value="OsmC_Ohr_Peroxiredoxin"/>
</dbReference>
<reference evidence="1 2" key="1">
    <citation type="submission" date="2019-03" db="EMBL/GenBank/DDBJ databases">
        <title>Genomic Encyclopedia of Archaeal and Bacterial Type Strains, Phase II (KMG-II): from individual species to whole genera.</title>
        <authorList>
            <person name="Goeker M."/>
        </authorList>
    </citation>
    <scope>NUCLEOTIDE SEQUENCE [LARGE SCALE GENOMIC DNA]</scope>
    <source>
        <strain evidence="1 2">DSM 28213</strain>
    </source>
</reference>
<dbReference type="PANTHER" id="PTHR42830">
    <property type="entry name" value="OSMOTICALLY INDUCIBLE FAMILY PROTEIN"/>
    <property type="match status" value="1"/>
</dbReference>
<dbReference type="PANTHER" id="PTHR42830:SF2">
    <property type="entry name" value="OSMC_OHR FAMILY PROTEIN"/>
    <property type="match status" value="1"/>
</dbReference>
<dbReference type="Pfam" id="PF02566">
    <property type="entry name" value="OsmC"/>
    <property type="match status" value="1"/>
</dbReference>
<dbReference type="InterPro" id="IPR036102">
    <property type="entry name" value="OsmC/Ohrsf"/>
</dbReference>
<keyword evidence="2" id="KW-1185">Reference proteome</keyword>
<dbReference type="SUPFAM" id="SSF82784">
    <property type="entry name" value="OsmC-like"/>
    <property type="match status" value="1"/>
</dbReference>
<name>A0A4R7F645_9FLAO</name>
<accession>A0A4R7F645</accession>
<evidence type="ECO:0000313" key="1">
    <source>
        <dbReference type="EMBL" id="TDS66197.1"/>
    </source>
</evidence>
<dbReference type="InterPro" id="IPR003718">
    <property type="entry name" value="OsmC/Ohr_fam"/>
</dbReference>
<dbReference type="Proteomes" id="UP000295215">
    <property type="component" value="Unassembled WGS sequence"/>
</dbReference>